<dbReference type="OrthoDB" id="673856at2759"/>
<organism evidence="1 2">
    <name type="scientific">Vanilla planifolia</name>
    <name type="common">Vanilla</name>
    <dbReference type="NCBI Taxonomy" id="51239"/>
    <lineage>
        <taxon>Eukaryota</taxon>
        <taxon>Viridiplantae</taxon>
        <taxon>Streptophyta</taxon>
        <taxon>Embryophyta</taxon>
        <taxon>Tracheophyta</taxon>
        <taxon>Spermatophyta</taxon>
        <taxon>Magnoliopsida</taxon>
        <taxon>Liliopsida</taxon>
        <taxon>Asparagales</taxon>
        <taxon>Orchidaceae</taxon>
        <taxon>Vanilloideae</taxon>
        <taxon>Vanilleae</taxon>
        <taxon>Vanilla</taxon>
    </lineage>
</organism>
<dbReference type="EMBL" id="JADCNL010000004">
    <property type="protein sequence ID" value="KAG0484466.1"/>
    <property type="molecule type" value="Genomic_DNA"/>
</dbReference>
<dbReference type="Proteomes" id="UP000636800">
    <property type="component" value="Unassembled WGS sequence"/>
</dbReference>
<comment type="caution">
    <text evidence="1">The sequence shown here is derived from an EMBL/GenBank/DDBJ whole genome shotgun (WGS) entry which is preliminary data.</text>
</comment>
<gene>
    <name evidence="1" type="ORF">HPP92_008545</name>
</gene>
<evidence type="ECO:0000313" key="1">
    <source>
        <dbReference type="EMBL" id="KAG0484466.1"/>
    </source>
</evidence>
<dbReference type="AlphaFoldDB" id="A0A835V643"/>
<sequence>MAGFSLFAANVAYGHASFPDDTVFNPDLLHNFMRTSSGHAPVRCASEGREQTRLATLNRRRRAKVYAEIEMKVEILVVLCLLLAAVPAGLAADCYPDCFDECLKFQSSNGQLGCSVTCGAVCFNKDGGSGKLRHGFWVWLGGFHLAWIS</sequence>
<accession>A0A835V643</accession>
<reference evidence="1 2" key="1">
    <citation type="journal article" date="2020" name="Nat. Food">
        <title>A phased Vanilla planifolia genome enables genetic improvement of flavour and production.</title>
        <authorList>
            <person name="Hasing T."/>
            <person name="Tang H."/>
            <person name="Brym M."/>
            <person name="Khazi F."/>
            <person name="Huang T."/>
            <person name="Chambers A.H."/>
        </authorList>
    </citation>
    <scope>NUCLEOTIDE SEQUENCE [LARGE SCALE GENOMIC DNA]</scope>
    <source>
        <tissue evidence="1">Leaf</tissue>
    </source>
</reference>
<name>A0A835V643_VANPL</name>
<keyword evidence="2" id="KW-1185">Reference proteome</keyword>
<protein>
    <submittedName>
        <fullName evidence="1">Uncharacterized protein</fullName>
    </submittedName>
</protein>
<proteinExistence type="predicted"/>
<evidence type="ECO:0000313" key="2">
    <source>
        <dbReference type="Proteomes" id="UP000636800"/>
    </source>
</evidence>